<dbReference type="InterPro" id="IPR012310">
    <property type="entry name" value="DNA_ligase_ATP-dep_cent"/>
</dbReference>
<protein>
    <recommendedName>
        <fullName evidence="2">ATP-dependent DNA ligase family profile domain-containing protein</fullName>
    </recommendedName>
</protein>
<comment type="caution">
    <text evidence="3">The sequence shown here is derived from an EMBL/GenBank/DDBJ whole genome shotgun (WGS) entry which is preliminary data.</text>
</comment>
<evidence type="ECO:0000313" key="3">
    <source>
        <dbReference type="EMBL" id="MCL3995494.1"/>
    </source>
</evidence>
<evidence type="ECO:0000259" key="2">
    <source>
        <dbReference type="Pfam" id="PF01068"/>
    </source>
</evidence>
<accession>A0ABT0NVL1</accession>
<dbReference type="SUPFAM" id="SSF56091">
    <property type="entry name" value="DNA ligase/mRNA capping enzyme, catalytic domain"/>
    <property type="match status" value="1"/>
</dbReference>
<dbReference type="Gene3D" id="3.30.470.30">
    <property type="entry name" value="DNA ligase/mRNA capping enzyme"/>
    <property type="match status" value="1"/>
</dbReference>
<organism evidence="3 4">
    <name type="scientific">Streptomyces lavenduligriseus</name>
    <dbReference type="NCBI Taxonomy" id="67315"/>
    <lineage>
        <taxon>Bacteria</taxon>
        <taxon>Bacillati</taxon>
        <taxon>Actinomycetota</taxon>
        <taxon>Actinomycetes</taxon>
        <taxon>Kitasatosporales</taxon>
        <taxon>Streptomycetaceae</taxon>
        <taxon>Streptomyces</taxon>
    </lineage>
</organism>
<proteinExistence type="predicted"/>
<feature type="compositionally biased region" description="Pro residues" evidence="1">
    <location>
        <begin position="209"/>
        <end position="218"/>
    </location>
</feature>
<feature type="domain" description="ATP-dependent DNA ligase family profile" evidence="2">
    <location>
        <begin position="3"/>
        <end position="156"/>
    </location>
</feature>
<dbReference type="Proteomes" id="UP001202052">
    <property type="component" value="Unassembled WGS sequence"/>
</dbReference>
<gene>
    <name evidence="3" type="ORF">M4438_18600</name>
</gene>
<feature type="region of interest" description="Disordered" evidence="1">
    <location>
        <begin position="169"/>
        <end position="220"/>
    </location>
</feature>
<evidence type="ECO:0000313" key="4">
    <source>
        <dbReference type="Proteomes" id="UP001202052"/>
    </source>
</evidence>
<evidence type="ECO:0000256" key="1">
    <source>
        <dbReference type="SAM" id="MobiDB-lite"/>
    </source>
</evidence>
<reference evidence="3 4" key="1">
    <citation type="submission" date="2022-05" db="EMBL/GenBank/DDBJ databases">
        <title>Genome Resource of Streptomyces lavenduligriseus GA1-1, a Strain with Broad-Spectrum Antifungal Activity against Phytopathogenic Fungi.</title>
        <authorList>
            <person name="Qi D."/>
        </authorList>
    </citation>
    <scope>NUCLEOTIDE SEQUENCE [LARGE SCALE GENOMIC DNA]</scope>
    <source>
        <strain evidence="3 4">GA1-1</strain>
    </source>
</reference>
<dbReference type="Pfam" id="PF01068">
    <property type="entry name" value="DNA_ligase_A_M"/>
    <property type="match status" value="1"/>
</dbReference>
<sequence>MKDGYRAQLAVHTSSRVLLRSRQGTDVTGSFPEIREAALAQPPAGTGLNGELVMWESGRLAFERLQQRLARRRAGAVEAARQWPAHYVVCDLVHAGGDVVGWPCQRRRAALESLFADHGLRGIADAVPVPTNPATARGWLDWTAAGLEGLCFKRLDEPRPGRSIVAEVQGAGHHRSGGRCRHRFPHGAPDGAAGPLRRSGPPAVHRAPPHCPGPPAVPWPTRRPRRWVRIRGKGGRSRWAGQHSAPSWRRYRCSVIRHRGMSWAAGRSASDCAERPAC</sequence>
<keyword evidence="4" id="KW-1185">Reference proteome</keyword>
<feature type="compositionally biased region" description="Basic residues" evidence="1">
    <location>
        <begin position="172"/>
        <end position="185"/>
    </location>
</feature>
<dbReference type="RefSeq" id="WP_249461538.1">
    <property type="nucleotide sequence ID" value="NZ_JAMCCK010000027.1"/>
</dbReference>
<dbReference type="EMBL" id="JAMCCK010000027">
    <property type="protein sequence ID" value="MCL3995494.1"/>
    <property type="molecule type" value="Genomic_DNA"/>
</dbReference>
<name>A0ABT0NVL1_9ACTN</name>